<proteinExistence type="predicted"/>
<dbReference type="Proteomes" id="UP000574369">
    <property type="component" value="Unassembled WGS sequence"/>
</dbReference>
<name>A0ABR6GX52_9BURK</name>
<keyword evidence="1" id="KW-0812">Transmembrane</keyword>
<dbReference type="RefSeq" id="WP_184295015.1">
    <property type="nucleotide sequence ID" value="NZ_JACHXO010000005.1"/>
</dbReference>
<comment type="caution">
    <text evidence="2">The sequence shown here is derived from an EMBL/GenBank/DDBJ whole genome shotgun (WGS) entry which is preliminary data.</text>
</comment>
<keyword evidence="1" id="KW-0472">Membrane</keyword>
<sequence>MSSAVKPPIKSALESALVAFVIFAGCLWLLVSGTQEEEISAGRGVLCGLGMSIGLIAHWAYMAIAARRAGRNAVGWTLLMVLTFPIASVVLAVLLTSQTDESEQGSRAA</sequence>
<feature type="transmembrane region" description="Helical" evidence="1">
    <location>
        <begin position="43"/>
        <end position="61"/>
    </location>
</feature>
<keyword evidence="3" id="KW-1185">Reference proteome</keyword>
<reference evidence="2 3" key="1">
    <citation type="submission" date="2020-08" db="EMBL/GenBank/DDBJ databases">
        <title>Genomic Encyclopedia of Type Strains, Phase III (KMG-III): the genomes of soil and plant-associated and newly described type strains.</title>
        <authorList>
            <person name="Whitman W."/>
        </authorList>
    </citation>
    <scope>NUCLEOTIDE SEQUENCE [LARGE SCALE GENOMIC DNA]</scope>
    <source>
        <strain evidence="2 3">CECT 7247</strain>
    </source>
</reference>
<evidence type="ECO:0000313" key="2">
    <source>
        <dbReference type="EMBL" id="MBB3195839.1"/>
    </source>
</evidence>
<evidence type="ECO:0000313" key="3">
    <source>
        <dbReference type="Proteomes" id="UP000574369"/>
    </source>
</evidence>
<organism evidence="2 3">
    <name type="scientific">Roseateles terrae</name>
    <dbReference type="NCBI Taxonomy" id="431060"/>
    <lineage>
        <taxon>Bacteria</taxon>
        <taxon>Pseudomonadati</taxon>
        <taxon>Pseudomonadota</taxon>
        <taxon>Betaproteobacteria</taxon>
        <taxon>Burkholderiales</taxon>
        <taxon>Sphaerotilaceae</taxon>
        <taxon>Roseateles</taxon>
    </lineage>
</organism>
<dbReference type="PROSITE" id="PS51257">
    <property type="entry name" value="PROKAR_LIPOPROTEIN"/>
    <property type="match status" value="1"/>
</dbReference>
<feature type="transmembrane region" description="Helical" evidence="1">
    <location>
        <begin position="12"/>
        <end position="31"/>
    </location>
</feature>
<gene>
    <name evidence="2" type="ORF">FHS28_003245</name>
</gene>
<evidence type="ECO:0000256" key="1">
    <source>
        <dbReference type="SAM" id="Phobius"/>
    </source>
</evidence>
<protein>
    <submittedName>
        <fullName evidence="2">Membrane protein</fullName>
    </submittedName>
</protein>
<feature type="transmembrane region" description="Helical" evidence="1">
    <location>
        <begin position="73"/>
        <end position="95"/>
    </location>
</feature>
<dbReference type="EMBL" id="JACHXO010000005">
    <property type="protein sequence ID" value="MBB3195839.1"/>
    <property type="molecule type" value="Genomic_DNA"/>
</dbReference>
<keyword evidence="1" id="KW-1133">Transmembrane helix</keyword>
<accession>A0ABR6GX52</accession>